<keyword evidence="3" id="KW-1185">Reference proteome</keyword>
<protein>
    <submittedName>
        <fullName evidence="2">Uncharacterized protein</fullName>
    </submittedName>
</protein>
<comment type="caution">
    <text evidence="2">The sequence shown here is derived from an EMBL/GenBank/DDBJ whole genome shotgun (WGS) entry which is preliminary data.</text>
</comment>
<name>A0A8X8YXK0_SALSN</name>
<evidence type="ECO:0000256" key="1">
    <source>
        <dbReference type="SAM" id="MobiDB-lite"/>
    </source>
</evidence>
<dbReference type="EMBL" id="PNBA02000022">
    <property type="protein sequence ID" value="KAG6384701.1"/>
    <property type="molecule type" value="Genomic_DNA"/>
</dbReference>
<reference evidence="2" key="2">
    <citation type="submission" date="2020-08" db="EMBL/GenBank/DDBJ databases">
        <title>Plant Genome Project.</title>
        <authorList>
            <person name="Zhang R.-G."/>
        </authorList>
    </citation>
    <scope>NUCLEOTIDE SEQUENCE</scope>
    <source>
        <strain evidence="2">Huo1</strain>
        <tissue evidence="2">Leaf</tissue>
    </source>
</reference>
<feature type="region of interest" description="Disordered" evidence="1">
    <location>
        <begin position="1"/>
        <end position="22"/>
    </location>
</feature>
<evidence type="ECO:0000313" key="3">
    <source>
        <dbReference type="Proteomes" id="UP000298416"/>
    </source>
</evidence>
<reference evidence="2" key="1">
    <citation type="submission" date="2018-01" db="EMBL/GenBank/DDBJ databases">
        <authorList>
            <person name="Mao J.F."/>
        </authorList>
    </citation>
    <scope>NUCLEOTIDE SEQUENCE</scope>
    <source>
        <strain evidence="2">Huo1</strain>
        <tissue evidence="2">Leaf</tissue>
    </source>
</reference>
<organism evidence="2">
    <name type="scientific">Salvia splendens</name>
    <name type="common">Scarlet sage</name>
    <dbReference type="NCBI Taxonomy" id="180675"/>
    <lineage>
        <taxon>Eukaryota</taxon>
        <taxon>Viridiplantae</taxon>
        <taxon>Streptophyta</taxon>
        <taxon>Embryophyta</taxon>
        <taxon>Tracheophyta</taxon>
        <taxon>Spermatophyta</taxon>
        <taxon>Magnoliopsida</taxon>
        <taxon>eudicotyledons</taxon>
        <taxon>Gunneridae</taxon>
        <taxon>Pentapetalae</taxon>
        <taxon>asterids</taxon>
        <taxon>lamiids</taxon>
        <taxon>Lamiales</taxon>
        <taxon>Lamiaceae</taxon>
        <taxon>Nepetoideae</taxon>
        <taxon>Mentheae</taxon>
        <taxon>Salviinae</taxon>
        <taxon>Salvia</taxon>
        <taxon>Salvia subgen. Calosphace</taxon>
        <taxon>core Calosphace</taxon>
    </lineage>
</organism>
<evidence type="ECO:0000313" key="2">
    <source>
        <dbReference type="EMBL" id="KAG6384701.1"/>
    </source>
</evidence>
<gene>
    <name evidence="2" type="ORF">SASPL_153518</name>
</gene>
<dbReference type="Proteomes" id="UP000298416">
    <property type="component" value="Unassembled WGS sequence"/>
</dbReference>
<proteinExistence type="predicted"/>
<accession>A0A8X8YXK0</accession>
<dbReference type="AlphaFoldDB" id="A0A8X8YXK0"/>
<sequence>MENPDSPIGGTAPESDPDSGVCGKRKSILRLWESILLGEISGIDSGAIGKRKRGETEDIPEIDSGGCEIVEIDSDASDRYGILNPYNEEMVFEKEGFKLDDYIPGYDQPWYDECLLEDIKITPYDHEAVIKYISQVRLSSGFDVDTILPSWLKHEFALYFTPMWLSHATRSDLKYVNKAAKIVIHEINLDMKNKTSFKFVEVTNVVVTWDPFSLLFLTLAVEEVEEEAQAQAATIRAVVLHPVCEPWELEQWWVVKPDPTDA</sequence>